<dbReference type="GeneID" id="19199698"/>
<proteinExistence type="predicted"/>
<protein>
    <submittedName>
        <fullName evidence="2">TatD DNase family Scn1</fullName>
    </submittedName>
</protein>
<dbReference type="EMBL" id="JH711577">
    <property type="protein sequence ID" value="EIW82037.1"/>
    <property type="molecule type" value="Genomic_DNA"/>
</dbReference>
<dbReference type="GO" id="GO:0016788">
    <property type="term" value="F:hydrolase activity, acting on ester bonds"/>
    <property type="evidence" value="ECO:0007669"/>
    <property type="project" value="InterPro"/>
</dbReference>
<evidence type="ECO:0000313" key="3">
    <source>
        <dbReference type="Proteomes" id="UP000053558"/>
    </source>
</evidence>
<dbReference type="InterPro" id="IPR032466">
    <property type="entry name" value="Metal_Hydrolase"/>
</dbReference>
<dbReference type="InterPro" id="IPR001130">
    <property type="entry name" value="TatD-like"/>
</dbReference>
<name>A0A5M3MSM9_CONPW</name>
<feature type="compositionally biased region" description="Polar residues" evidence="1">
    <location>
        <begin position="352"/>
        <end position="364"/>
    </location>
</feature>
<dbReference type="PANTHER" id="PTHR47345">
    <property type="entry name" value="CUT9-INTERACTING PROTEIN SCN1"/>
    <property type="match status" value="1"/>
</dbReference>
<comment type="caution">
    <text evidence="2">The sequence shown here is derived from an EMBL/GenBank/DDBJ whole genome shotgun (WGS) entry which is preliminary data.</text>
</comment>
<feature type="region of interest" description="Disordered" evidence="1">
    <location>
        <begin position="340"/>
        <end position="364"/>
    </location>
</feature>
<dbReference type="Gene3D" id="3.20.20.140">
    <property type="entry name" value="Metal-dependent hydrolases"/>
    <property type="match status" value="1"/>
</dbReference>
<dbReference type="OrthoDB" id="413993at2759"/>
<dbReference type="Pfam" id="PF01026">
    <property type="entry name" value="TatD_DNase"/>
    <property type="match status" value="1"/>
</dbReference>
<dbReference type="KEGG" id="cput:CONPUDRAFT_122494"/>
<accession>A0A5M3MSM9</accession>
<gene>
    <name evidence="2" type="ORF">CONPUDRAFT_122494</name>
</gene>
<sequence>MCGDNTEESYRKRTLPDATILSHVTDVHCHPTDSPISQEQIDKLPINICTMATRPADQPLVKKLAETCPEKVQPCFGYHPWFTHWISLDSTLTKEAHFTKLLLGNPDLKEPQDFKDDFNRLLPLLPDPTPLESILSDLRRNLEAFPHAMVGEVGIDKQARIAMDYEAYPRELTPFTIPMEHQLAVLRAQLDLAIELGRNVSLHSVKAPKPTLDLLDGLQEKYSDRWRRISLDLHSCGFSPETLKSKKHPNVFLSLSTAINGRSPNHRALIAASAPNRILVESDIHEIDQCAYRTWDMACTVAEVRGWTIESSWEDNLQESDWGAVRRLEENWRLFRQARHDEKLPKKKPRKNTANIQGGQSETV</sequence>
<organism evidence="2 3">
    <name type="scientific">Coniophora puteana (strain RWD-64-598)</name>
    <name type="common">Brown rot fungus</name>
    <dbReference type="NCBI Taxonomy" id="741705"/>
    <lineage>
        <taxon>Eukaryota</taxon>
        <taxon>Fungi</taxon>
        <taxon>Dikarya</taxon>
        <taxon>Basidiomycota</taxon>
        <taxon>Agaricomycotina</taxon>
        <taxon>Agaricomycetes</taxon>
        <taxon>Agaricomycetidae</taxon>
        <taxon>Boletales</taxon>
        <taxon>Coniophorineae</taxon>
        <taxon>Coniophoraceae</taxon>
        <taxon>Coniophora</taxon>
    </lineage>
</organism>
<keyword evidence="3" id="KW-1185">Reference proteome</keyword>
<dbReference type="InterPro" id="IPR053044">
    <property type="entry name" value="Metallo-hydrolase/TatD-type"/>
</dbReference>
<dbReference type="AlphaFoldDB" id="A0A5M3MSM9"/>
<reference evidence="3" key="1">
    <citation type="journal article" date="2012" name="Science">
        <title>The Paleozoic origin of enzymatic lignin decomposition reconstructed from 31 fungal genomes.</title>
        <authorList>
            <person name="Floudas D."/>
            <person name="Binder M."/>
            <person name="Riley R."/>
            <person name="Barry K."/>
            <person name="Blanchette R.A."/>
            <person name="Henrissat B."/>
            <person name="Martinez A.T."/>
            <person name="Otillar R."/>
            <person name="Spatafora J.W."/>
            <person name="Yadav J.S."/>
            <person name="Aerts A."/>
            <person name="Benoit I."/>
            <person name="Boyd A."/>
            <person name="Carlson A."/>
            <person name="Copeland A."/>
            <person name="Coutinho P.M."/>
            <person name="de Vries R.P."/>
            <person name="Ferreira P."/>
            <person name="Findley K."/>
            <person name="Foster B."/>
            <person name="Gaskell J."/>
            <person name="Glotzer D."/>
            <person name="Gorecki P."/>
            <person name="Heitman J."/>
            <person name="Hesse C."/>
            <person name="Hori C."/>
            <person name="Igarashi K."/>
            <person name="Jurgens J.A."/>
            <person name="Kallen N."/>
            <person name="Kersten P."/>
            <person name="Kohler A."/>
            <person name="Kuees U."/>
            <person name="Kumar T.K.A."/>
            <person name="Kuo A."/>
            <person name="LaButti K."/>
            <person name="Larrondo L.F."/>
            <person name="Lindquist E."/>
            <person name="Ling A."/>
            <person name="Lombard V."/>
            <person name="Lucas S."/>
            <person name="Lundell T."/>
            <person name="Martin R."/>
            <person name="McLaughlin D.J."/>
            <person name="Morgenstern I."/>
            <person name="Morin E."/>
            <person name="Murat C."/>
            <person name="Nagy L.G."/>
            <person name="Nolan M."/>
            <person name="Ohm R.A."/>
            <person name="Patyshakuliyeva A."/>
            <person name="Rokas A."/>
            <person name="Ruiz-Duenas F.J."/>
            <person name="Sabat G."/>
            <person name="Salamov A."/>
            <person name="Samejima M."/>
            <person name="Schmutz J."/>
            <person name="Slot J.C."/>
            <person name="St John F."/>
            <person name="Stenlid J."/>
            <person name="Sun H."/>
            <person name="Sun S."/>
            <person name="Syed K."/>
            <person name="Tsang A."/>
            <person name="Wiebenga A."/>
            <person name="Young D."/>
            <person name="Pisabarro A."/>
            <person name="Eastwood D.C."/>
            <person name="Martin F."/>
            <person name="Cullen D."/>
            <person name="Grigoriev I.V."/>
            <person name="Hibbett D.S."/>
        </authorList>
    </citation>
    <scope>NUCLEOTIDE SEQUENCE [LARGE SCALE GENOMIC DNA]</scope>
    <source>
        <strain evidence="3">RWD-64-598 SS2</strain>
    </source>
</reference>
<dbReference type="PANTHER" id="PTHR47345:SF1">
    <property type="entry name" value="CUT9-INTERACTING PROTEIN SCN1"/>
    <property type="match status" value="1"/>
</dbReference>
<evidence type="ECO:0000313" key="2">
    <source>
        <dbReference type="EMBL" id="EIW82037.1"/>
    </source>
</evidence>
<dbReference type="Proteomes" id="UP000053558">
    <property type="component" value="Unassembled WGS sequence"/>
</dbReference>
<dbReference type="RefSeq" id="XP_007767848.1">
    <property type="nucleotide sequence ID" value="XM_007769658.1"/>
</dbReference>
<dbReference type="OMA" id="VPCFGWH"/>
<evidence type="ECO:0000256" key="1">
    <source>
        <dbReference type="SAM" id="MobiDB-lite"/>
    </source>
</evidence>
<dbReference type="SUPFAM" id="SSF51556">
    <property type="entry name" value="Metallo-dependent hydrolases"/>
    <property type="match status" value="1"/>
</dbReference>